<keyword evidence="3" id="KW-0812">Transmembrane</keyword>
<evidence type="ECO:0000313" key="5">
    <source>
        <dbReference type="EMBL" id="KAB8336703.1"/>
    </source>
</evidence>
<feature type="compositionally biased region" description="Low complexity" evidence="2">
    <location>
        <begin position="1097"/>
        <end position="1114"/>
    </location>
</feature>
<name>A0A5N6KNG9_9ROSI</name>
<feature type="compositionally biased region" description="Basic and acidic residues" evidence="2">
    <location>
        <begin position="1236"/>
        <end position="1250"/>
    </location>
</feature>
<feature type="transmembrane region" description="Helical" evidence="3">
    <location>
        <begin position="150"/>
        <end position="170"/>
    </location>
</feature>
<dbReference type="InterPro" id="IPR050327">
    <property type="entry name" value="Proton-linked_MCT"/>
</dbReference>
<comment type="subcellular location">
    <subcellularLocation>
        <location evidence="1">Membrane</location>
        <topology evidence="1">Multi-pass membrane protein</topology>
    </subcellularLocation>
</comment>
<feature type="transmembrane region" description="Helical" evidence="3">
    <location>
        <begin position="271"/>
        <end position="291"/>
    </location>
</feature>
<dbReference type="PANTHER" id="PTHR11360:SF177">
    <property type="entry name" value="RIBOFLAVIN TRANSPORTER MCH5"/>
    <property type="match status" value="1"/>
</dbReference>
<evidence type="ECO:0000256" key="3">
    <source>
        <dbReference type="SAM" id="Phobius"/>
    </source>
</evidence>
<dbReference type="InterPro" id="IPR020846">
    <property type="entry name" value="MFS_dom"/>
</dbReference>
<feature type="region of interest" description="Disordered" evidence="2">
    <location>
        <begin position="41"/>
        <end position="85"/>
    </location>
</feature>
<feature type="transmembrane region" description="Helical" evidence="3">
    <location>
        <begin position="182"/>
        <end position="205"/>
    </location>
</feature>
<feature type="transmembrane region" description="Helical" evidence="3">
    <location>
        <begin position="813"/>
        <end position="835"/>
    </location>
</feature>
<dbReference type="Proteomes" id="UP000327013">
    <property type="component" value="Unassembled WGS sequence"/>
</dbReference>
<feature type="transmembrane region" description="Helical" evidence="3">
    <location>
        <begin position="316"/>
        <end position="336"/>
    </location>
</feature>
<keyword evidence="3" id="KW-0472">Membrane</keyword>
<feature type="compositionally biased region" description="Basic and acidic residues" evidence="2">
    <location>
        <begin position="507"/>
        <end position="521"/>
    </location>
</feature>
<feature type="compositionally biased region" description="Polar residues" evidence="2">
    <location>
        <begin position="994"/>
        <end position="1014"/>
    </location>
</feature>
<dbReference type="OrthoDB" id="410267at2759"/>
<dbReference type="InterPro" id="IPR011701">
    <property type="entry name" value="MFS"/>
</dbReference>
<proteinExistence type="predicted"/>
<keyword evidence="6" id="KW-1185">Reference proteome</keyword>
<feature type="transmembrane region" description="Helical" evidence="3">
    <location>
        <begin position="211"/>
        <end position="233"/>
    </location>
</feature>
<dbReference type="GO" id="GO:0022857">
    <property type="term" value="F:transmembrane transporter activity"/>
    <property type="evidence" value="ECO:0007669"/>
    <property type="project" value="InterPro"/>
</dbReference>
<feature type="domain" description="Major facilitator superfamily (MFS) profile" evidence="4">
    <location>
        <begin position="111"/>
        <end position="492"/>
    </location>
</feature>
<dbReference type="Pfam" id="PF07690">
    <property type="entry name" value="MFS_1"/>
    <property type="match status" value="1"/>
</dbReference>
<dbReference type="EMBL" id="VIBQ01000009">
    <property type="protein sequence ID" value="KAB8336703.1"/>
    <property type="molecule type" value="Genomic_DNA"/>
</dbReference>
<feature type="transmembrane region" description="Helical" evidence="3">
    <location>
        <begin position="467"/>
        <end position="485"/>
    </location>
</feature>
<feature type="compositionally biased region" description="Low complexity" evidence="2">
    <location>
        <begin position="1015"/>
        <end position="1032"/>
    </location>
</feature>
<dbReference type="Gene3D" id="1.20.1250.20">
    <property type="entry name" value="MFS general substrate transporter like domains"/>
    <property type="match status" value="2"/>
</dbReference>
<dbReference type="PANTHER" id="PTHR11360">
    <property type="entry name" value="MONOCARBOXYLATE TRANSPORTER"/>
    <property type="match status" value="1"/>
</dbReference>
<feature type="transmembrane region" description="Helical" evidence="3">
    <location>
        <begin position="404"/>
        <end position="429"/>
    </location>
</feature>
<feature type="transmembrane region" description="Helical" evidence="3">
    <location>
        <begin position="112"/>
        <end position="130"/>
    </location>
</feature>
<gene>
    <name evidence="5" type="ORF">FH972_021013</name>
</gene>
<feature type="region of interest" description="Disordered" evidence="2">
    <location>
        <begin position="500"/>
        <end position="530"/>
    </location>
</feature>
<dbReference type="PROSITE" id="PS50850">
    <property type="entry name" value="MFS"/>
    <property type="match status" value="1"/>
</dbReference>
<evidence type="ECO:0000259" key="4">
    <source>
        <dbReference type="PROSITE" id="PS50850"/>
    </source>
</evidence>
<reference evidence="5 6" key="1">
    <citation type="submission" date="2019-06" db="EMBL/GenBank/DDBJ databases">
        <title>A chromosomal-level reference genome of Carpinus fangiana (Coryloideae, Betulaceae).</title>
        <authorList>
            <person name="Yang X."/>
            <person name="Wang Z."/>
            <person name="Zhang L."/>
            <person name="Hao G."/>
            <person name="Liu J."/>
            <person name="Yang Y."/>
        </authorList>
    </citation>
    <scope>NUCLEOTIDE SEQUENCE [LARGE SCALE GENOMIC DNA]</scope>
    <source>
        <strain evidence="5">Cfa_2016G</strain>
        <tissue evidence="5">Leaf</tissue>
    </source>
</reference>
<organism evidence="5 6">
    <name type="scientific">Carpinus fangiana</name>
    <dbReference type="NCBI Taxonomy" id="176857"/>
    <lineage>
        <taxon>Eukaryota</taxon>
        <taxon>Viridiplantae</taxon>
        <taxon>Streptophyta</taxon>
        <taxon>Embryophyta</taxon>
        <taxon>Tracheophyta</taxon>
        <taxon>Spermatophyta</taxon>
        <taxon>Magnoliopsida</taxon>
        <taxon>eudicotyledons</taxon>
        <taxon>Gunneridae</taxon>
        <taxon>Pentapetalae</taxon>
        <taxon>rosids</taxon>
        <taxon>fabids</taxon>
        <taxon>Fagales</taxon>
        <taxon>Betulaceae</taxon>
        <taxon>Carpinus</taxon>
    </lineage>
</organism>
<feature type="transmembrane region" description="Helical" evidence="3">
    <location>
        <begin position="441"/>
        <end position="461"/>
    </location>
</feature>
<dbReference type="InterPro" id="IPR036259">
    <property type="entry name" value="MFS_trans_sf"/>
</dbReference>
<sequence>MAKPVSVPPVTESRIGGCRLPPASLSSAFFLCSFSQQAFPKPLPEETCSKTDVEEQDLTARDHSSQGNGQNKPKTEDGLPAGPLVETVLGTPQEDSTLEDHDDDFPEGGARAWLVVFGSFCALFMVFGIVNSTAVFQEYLVSNQLRDYSSAQTGWIFSLNLFFVFFCGLYSGRIFDARGPRFLVALGSLALVLSMIGLSFCTAYWQFMLAYAVLGGVGGALLMTPAFAAVGHFFKRRRGLATGLANTSGSIGGVVIPLMLRSLLPKIGFAWSVRALGLLLLVLAVPANLFIRSRLRPVKQSLGIFPDLTALKDTRFALCAAGMFLMEWGLFVPLTYISSYATSHGQDASFSFTIVALLNAGSFFGRWIPGLLADRWGRFNVIILTILLCAITVFGLWLPAGNSTALLIVFAVAFGFASGSNLGLIPVCLSQLCPVSEYGRYFSTSYFITSFGIPIAGQILIANNGEYWGLIAFAGLSYVAAMLLYTASRIVAVDTTPSTNKLSFSRETGESKDESKVRPSTEENSTTNEDITSLPEVLQYRITSGQEFCIMQNAFIVQQRSVDVSQDGGHFATFKIVLMQAPYLNQVSSDGTIGVNNVIDWTRNRGIDDCTRTSKPNTYDITMVLLHSGASGMSAASAAECDEMVLISCRTPATRFSGICPYYRVVVAKDQRGEVRVIWAPLIIAKNQKRENEAIISSFAVALDIHYLDSRYMDLYIVDHGKARADRRNASTCEARCAINGRSASTGPLDACTNTDPTTCRIDCYSRALGHFVNIPRRIARSENLNNETDNEQIDTAASEAQQTRTRIRVASLYWMGLALLGAGVFVCGIAYVFIKCNGCGQEDDDRNDGDMFGKGGVFYSYSDYLLPLFLDTPRRFFISGIEATLLLMLKSHSRPTTPRSPGWSTPGAQSEAYYTADEDFSITDDSESLGFAKPLTFGPQSTTADEGGHYTPDPWCEELMGSSQSTPKAEDSAPVGDESSERESDISVEAVSRTPSPRDTSPEMQTRASSKPTASVALSPARPSPAPASSVKRARATRRTPQATVEYPDLAPLEPGQGEDSSKEDQEPGQYVAQQPDLATVTRKSTPKAAVTNGNTASASSSPLASRRTAAPSTSPETKRSPPIPVVVIPSTVPVLTGSLRGRGLLKEANALDALQVQAEKDPGSATLLEALLAGTKLTERMERDWQRYVADVAIVKADDKDTGERTLTTKEQRQKRKRAAQETGDEDGVSAVEKPMKQLKVHDSRDSSEANQVENAEAELPSASVKTTIGATIEEKKLKKKEKNKRRHPHPPKSEKADRPTRVLVDVGDTCVVLKRRKHKGKRGLGKRKKAVLERRKLRLLEEQGAAILTQ</sequence>
<comment type="caution">
    <text evidence="5">The sequence shown here is derived from an EMBL/GenBank/DDBJ whole genome shotgun (WGS) entry which is preliminary data.</text>
</comment>
<feature type="transmembrane region" description="Helical" evidence="3">
    <location>
        <begin position="379"/>
        <end position="398"/>
    </location>
</feature>
<protein>
    <recommendedName>
        <fullName evidence="4">Major facilitator superfamily (MFS) profile domain-containing protein</fullName>
    </recommendedName>
</protein>
<feature type="transmembrane region" description="Helical" evidence="3">
    <location>
        <begin position="240"/>
        <end position="259"/>
    </location>
</feature>
<feature type="compositionally biased region" description="Basic and acidic residues" evidence="2">
    <location>
        <begin position="43"/>
        <end position="64"/>
    </location>
</feature>
<dbReference type="SUPFAM" id="SSF103473">
    <property type="entry name" value="MFS general substrate transporter"/>
    <property type="match status" value="1"/>
</dbReference>
<feature type="region of interest" description="Disordered" evidence="2">
    <location>
        <begin position="932"/>
        <end position="1126"/>
    </location>
</feature>
<feature type="region of interest" description="Disordered" evidence="2">
    <location>
        <begin position="1204"/>
        <end position="1301"/>
    </location>
</feature>
<feature type="compositionally biased region" description="Basic and acidic residues" evidence="2">
    <location>
        <begin position="1204"/>
        <end position="1214"/>
    </location>
</feature>
<dbReference type="GO" id="GO:0016020">
    <property type="term" value="C:membrane"/>
    <property type="evidence" value="ECO:0007669"/>
    <property type="project" value="UniProtKB-SubCell"/>
</dbReference>
<feature type="transmembrane region" description="Helical" evidence="3">
    <location>
        <begin position="348"/>
        <end position="367"/>
    </location>
</feature>
<accession>A0A5N6KNG9</accession>
<keyword evidence="3" id="KW-1133">Transmembrane helix</keyword>
<dbReference type="CDD" id="cd17352">
    <property type="entry name" value="MFS_MCT_SLC16"/>
    <property type="match status" value="1"/>
</dbReference>
<evidence type="ECO:0000256" key="2">
    <source>
        <dbReference type="SAM" id="MobiDB-lite"/>
    </source>
</evidence>
<evidence type="ECO:0000313" key="6">
    <source>
        <dbReference type="Proteomes" id="UP000327013"/>
    </source>
</evidence>
<evidence type="ECO:0000256" key="1">
    <source>
        <dbReference type="ARBA" id="ARBA00004141"/>
    </source>
</evidence>
<feature type="compositionally biased region" description="Basic residues" evidence="2">
    <location>
        <begin position="1280"/>
        <end position="1293"/>
    </location>
</feature>